<dbReference type="UniPathway" id="UPA00140">
    <property type="reaction ID" value="UER00205"/>
</dbReference>
<dbReference type="SUPFAM" id="SSF52540">
    <property type="entry name" value="P-loop containing nucleoside triphosphate hydrolases"/>
    <property type="match status" value="1"/>
</dbReference>
<dbReference type="AlphaFoldDB" id="A0A348HGK5"/>
<keyword evidence="9 14" id="KW-0418">Kinase</keyword>
<dbReference type="GO" id="GO:0004020">
    <property type="term" value="F:adenylylsulfate kinase activity"/>
    <property type="evidence" value="ECO:0007669"/>
    <property type="project" value="UniProtKB-UniRule"/>
</dbReference>
<evidence type="ECO:0000256" key="5">
    <source>
        <dbReference type="ARBA" id="ARBA00012121"/>
    </source>
</evidence>
<evidence type="ECO:0000256" key="14">
    <source>
        <dbReference type="HAMAP-Rule" id="MF_00065"/>
    </source>
</evidence>
<dbReference type="STRING" id="1123510.GCA_000620025_01171"/>
<dbReference type="NCBIfam" id="TIGR00455">
    <property type="entry name" value="apsK"/>
    <property type="match status" value="1"/>
</dbReference>
<dbReference type="OrthoDB" id="9804504at2"/>
<evidence type="ECO:0000256" key="15">
    <source>
        <dbReference type="RuleBase" id="RU004347"/>
    </source>
</evidence>
<accession>A0A348HGK5</accession>
<dbReference type="PANTHER" id="PTHR11055:SF63">
    <property type="entry name" value="ADENYLYL-SULFATE KINASE 1, CHLOROPLASTIC"/>
    <property type="match status" value="1"/>
</dbReference>
<organism evidence="17 18">
    <name type="scientific">Zymobacter palmae</name>
    <dbReference type="NCBI Taxonomy" id="33074"/>
    <lineage>
        <taxon>Bacteria</taxon>
        <taxon>Pseudomonadati</taxon>
        <taxon>Pseudomonadota</taxon>
        <taxon>Gammaproteobacteria</taxon>
        <taxon>Oceanospirillales</taxon>
        <taxon>Halomonadaceae</taxon>
        <taxon>Zymobacter group</taxon>
        <taxon>Zymobacter</taxon>
    </lineage>
</organism>
<dbReference type="Pfam" id="PF01583">
    <property type="entry name" value="APS_kinase"/>
    <property type="match status" value="1"/>
</dbReference>
<keyword evidence="7 14" id="KW-0808">Transferase</keyword>
<dbReference type="Gene3D" id="3.40.50.300">
    <property type="entry name" value="P-loop containing nucleotide triphosphate hydrolases"/>
    <property type="match status" value="1"/>
</dbReference>
<evidence type="ECO:0000313" key="17">
    <source>
        <dbReference type="EMBL" id="BBG30757.1"/>
    </source>
</evidence>
<dbReference type="InterPro" id="IPR027417">
    <property type="entry name" value="P-loop_NTPase"/>
</dbReference>
<keyword evidence="14" id="KW-0597">Phosphoprotein</keyword>
<evidence type="ECO:0000256" key="10">
    <source>
        <dbReference type="ARBA" id="ARBA00022840"/>
    </source>
</evidence>
<dbReference type="PANTHER" id="PTHR11055">
    <property type="entry name" value="BIFUNCTIONAL 3'-PHOSPHOADENOSINE 5'-PHOSPHOSULFATE SYNTHASE"/>
    <property type="match status" value="1"/>
</dbReference>
<keyword evidence="18" id="KW-1185">Reference proteome</keyword>
<dbReference type="EMBL" id="AP018933">
    <property type="protein sequence ID" value="BBG30757.1"/>
    <property type="molecule type" value="Genomic_DNA"/>
</dbReference>
<dbReference type="GO" id="GO:0000103">
    <property type="term" value="P:sulfate assimilation"/>
    <property type="evidence" value="ECO:0007669"/>
    <property type="project" value="UniProtKB-UniRule"/>
</dbReference>
<name>A0A348HGK5_9GAMM</name>
<dbReference type="HAMAP" id="MF_00065">
    <property type="entry name" value="Adenylyl_sulf_kinase"/>
    <property type="match status" value="1"/>
</dbReference>
<feature type="binding site" evidence="14">
    <location>
        <begin position="45"/>
        <end position="52"/>
    </location>
    <ligand>
        <name>ATP</name>
        <dbReference type="ChEBI" id="CHEBI:30616"/>
    </ligand>
</feature>
<reference evidence="17 18" key="1">
    <citation type="submission" date="2018-09" db="EMBL/GenBank/DDBJ databases">
        <title>Zymobacter palmae IAM14233 (=T109) whole genome analysis.</title>
        <authorList>
            <person name="Yanase H."/>
        </authorList>
    </citation>
    <scope>NUCLEOTIDE SEQUENCE [LARGE SCALE GENOMIC DNA]</scope>
    <source>
        <strain evidence="17 18">IAM14233</strain>
    </source>
</reference>
<keyword evidence="10 14" id="KW-0067">ATP-binding</keyword>
<dbReference type="CDD" id="cd02027">
    <property type="entry name" value="APSK"/>
    <property type="match status" value="1"/>
</dbReference>
<dbReference type="EC" id="2.7.1.25" evidence="5 14"/>
<comment type="catalytic activity">
    <reaction evidence="1 14 15">
        <text>adenosine 5'-phosphosulfate + ATP = 3'-phosphoadenylyl sulfate + ADP + H(+)</text>
        <dbReference type="Rhea" id="RHEA:24152"/>
        <dbReference type="ChEBI" id="CHEBI:15378"/>
        <dbReference type="ChEBI" id="CHEBI:30616"/>
        <dbReference type="ChEBI" id="CHEBI:58243"/>
        <dbReference type="ChEBI" id="CHEBI:58339"/>
        <dbReference type="ChEBI" id="CHEBI:456216"/>
        <dbReference type="EC" id="2.7.1.25"/>
    </reaction>
</comment>
<evidence type="ECO:0000256" key="1">
    <source>
        <dbReference type="ARBA" id="ARBA00001823"/>
    </source>
</evidence>
<evidence type="ECO:0000256" key="9">
    <source>
        <dbReference type="ARBA" id="ARBA00022777"/>
    </source>
</evidence>
<protein>
    <recommendedName>
        <fullName evidence="6 14">Adenylyl-sulfate kinase</fullName>
        <ecNumber evidence="5 14">2.7.1.25</ecNumber>
    </recommendedName>
    <alternativeName>
        <fullName evidence="12 14">APS kinase</fullName>
    </alternativeName>
    <alternativeName>
        <fullName evidence="13 14">ATP adenosine-5'-phosphosulfate 3'-phosphotransferase</fullName>
    </alternativeName>
    <alternativeName>
        <fullName evidence="11 14">Adenosine-5'-phosphosulfate kinase</fullName>
    </alternativeName>
</protein>
<evidence type="ECO:0000256" key="8">
    <source>
        <dbReference type="ARBA" id="ARBA00022741"/>
    </source>
</evidence>
<proteinExistence type="inferred from homology"/>
<dbReference type="GO" id="GO:0070814">
    <property type="term" value="P:hydrogen sulfide biosynthetic process"/>
    <property type="evidence" value="ECO:0007669"/>
    <property type="project" value="UniProtKB-UniRule"/>
</dbReference>
<dbReference type="GO" id="GO:0005524">
    <property type="term" value="F:ATP binding"/>
    <property type="evidence" value="ECO:0007669"/>
    <property type="project" value="UniProtKB-UniRule"/>
</dbReference>
<comment type="function">
    <text evidence="2 14 15">Catalyzes the synthesis of activated sulfate.</text>
</comment>
<evidence type="ECO:0000259" key="16">
    <source>
        <dbReference type="Pfam" id="PF01583"/>
    </source>
</evidence>
<feature type="active site" description="Phosphoserine intermediate" evidence="14">
    <location>
        <position position="119"/>
    </location>
</feature>
<dbReference type="NCBIfam" id="NF003013">
    <property type="entry name" value="PRK03846.1"/>
    <property type="match status" value="1"/>
</dbReference>
<comment type="similarity">
    <text evidence="4 14 15">Belongs to the APS kinase family.</text>
</comment>
<evidence type="ECO:0000256" key="2">
    <source>
        <dbReference type="ARBA" id="ARBA00002632"/>
    </source>
</evidence>
<dbReference type="Proteomes" id="UP000267342">
    <property type="component" value="Chromosome"/>
</dbReference>
<evidence type="ECO:0000313" key="18">
    <source>
        <dbReference type="Proteomes" id="UP000267342"/>
    </source>
</evidence>
<evidence type="ECO:0000256" key="3">
    <source>
        <dbReference type="ARBA" id="ARBA00004806"/>
    </source>
</evidence>
<dbReference type="RefSeq" id="WP_027704710.1">
    <property type="nucleotide sequence ID" value="NZ_AP018933.1"/>
</dbReference>
<dbReference type="InterPro" id="IPR059117">
    <property type="entry name" value="APS_kinase_dom"/>
</dbReference>
<dbReference type="KEGG" id="zpl:ZBT109_2011"/>
<dbReference type="InterPro" id="IPR002891">
    <property type="entry name" value="APS"/>
</dbReference>
<evidence type="ECO:0000256" key="12">
    <source>
        <dbReference type="ARBA" id="ARBA00031393"/>
    </source>
</evidence>
<gene>
    <name evidence="14" type="primary">cysC</name>
    <name evidence="17" type="ORF">ZBT109_2011</name>
</gene>
<evidence type="ECO:0000256" key="7">
    <source>
        <dbReference type="ARBA" id="ARBA00022679"/>
    </source>
</evidence>
<evidence type="ECO:0000256" key="13">
    <source>
        <dbReference type="ARBA" id="ARBA00031464"/>
    </source>
</evidence>
<dbReference type="FunFam" id="3.40.50.300:FF:000212">
    <property type="entry name" value="Adenylyl-sulfate kinase"/>
    <property type="match status" value="1"/>
</dbReference>
<sequence>MPESRQDKANLSEHAPDIVWHQHAVTRESRELRQGHQGAVLWFTGLSGSGKSTLAGAVEQALQQQRINTYLLDGDNTRHGLCSDLGFTADDRRENIRRVSEVAALMVDAGLVVLAAFISPHRAERQAARDKLPQGRFLEIFVDTPLDECERRDPKGLYRKARAGEIRNFTGIDAEYEAPDAPELHLDGRQPLATLVDAVLYALRQRRMIP</sequence>
<keyword evidence="8 14" id="KW-0547">Nucleotide-binding</keyword>
<evidence type="ECO:0000256" key="11">
    <source>
        <dbReference type="ARBA" id="ARBA00029724"/>
    </source>
</evidence>
<evidence type="ECO:0000256" key="6">
    <source>
        <dbReference type="ARBA" id="ARBA00018163"/>
    </source>
</evidence>
<comment type="pathway">
    <text evidence="3 14 15">Sulfur metabolism; hydrogen sulfide biosynthesis; sulfite from sulfate: step 2/3.</text>
</comment>
<evidence type="ECO:0000256" key="4">
    <source>
        <dbReference type="ARBA" id="ARBA00007008"/>
    </source>
</evidence>
<feature type="domain" description="APS kinase" evidence="16">
    <location>
        <begin position="37"/>
        <end position="187"/>
    </location>
</feature>